<comment type="caution">
    <text evidence="2">The sequence shown here is derived from an EMBL/GenBank/DDBJ whole genome shotgun (WGS) entry which is preliminary data.</text>
</comment>
<accession>A0A370HMR7</accession>
<dbReference type="CDD" id="cd03207">
    <property type="entry name" value="GST_C_8"/>
    <property type="match status" value="1"/>
</dbReference>
<dbReference type="SFLD" id="SFLDG01150">
    <property type="entry name" value="Main.1:_Beta-like"/>
    <property type="match status" value="1"/>
</dbReference>
<dbReference type="EMBL" id="QQBB01000003">
    <property type="protein sequence ID" value="RDI59808.1"/>
    <property type="molecule type" value="Genomic_DNA"/>
</dbReference>
<dbReference type="RefSeq" id="WP_114769537.1">
    <property type="nucleotide sequence ID" value="NZ_QQBB01000003.1"/>
</dbReference>
<dbReference type="SFLD" id="SFLDS00019">
    <property type="entry name" value="Glutathione_Transferase_(cytos"/>
    <property type="match status" value="1"/>
</dbReference>
<dbReference type="PROSITE" id="PS50404">
    <property type="entry name" value="GST_NTER"/>
    <property type="match status" value="1"/>
</dbReference>
<keyword evidence="2" id="KW-0808">Transferase</keyword>
<sequence length="213" mass="23518">MVGQIVFYTHPMSRGRVVRWMLEELGQPYRTEVLGYGTSMKDPAYLAINPMGKVPAIVHGDTVVTEGAAICAYLADAFPDAGLAPPPRDPRRGPYYRWMFFSAGPLEAALTNRSLGFEIPAERKRMMGYGSVEDAVNTMEHAVSQSEYIAGDRFTAADVYVGSHIGWGMMFGSLEKRPAFESYWSRISNRPAAIRAREIDDALAAEEQARAAS</sequence>
<organism evidence="2 3">
    <name type="scientific">Microvirga subterranea</name>
    <dbReference type="NCBI Taxonomy" id="186651"/>
    <lineage>
        <taxon>Bacteria</taxon>
        <taxon>Pseudomonadati</taxon>
        <taxon>Pseudomonadota</taxon>
        <taxon>Alphaproteobacteria</taxon>
        <taxon>Hyphomicrobiales</taxon>
        <taxon>Methylobacteriaceae</taxon>
        <taxon>Microvirga</taxon>
    </lineage>
</organism>
<dbReference type="InterPro" id="IPR040079">
    <property type="entry name" value="Glutathione_S-Trfase"/>
</dbReference>
<dbReference type="SUPFAM" id="SSF52833">
    <property type="entry name" value="Thioredoxin-like"/>
    <property type="match status" value="1"/>
</dbReference>
<proteinExistence type="predicted"/>
<gene>
    <name evidence="2" type="ORF">DES45_10363</name>
</gene>
<dbReference type="InterPro" id="IPR004046">
    <property type="entry name" value="GST_C"/>
</dbReference>
<dbReference type="Gene3D" id="1.20.1050.10">
    <property type="match status" value="1"/>
</dbReference>
<evidence type="ECO:0000259" key="1">
    <source>
        <dbReference type="PROSITE" id="PS50404"/>
    </source>
</evidence>
<dbReference type="InterPro" id="IPR004045">
    <property type="entry name" value="Glutathione_S-Trfase_N"/>
</dbReference>
<dbReference type="PANTHER" id="PTHR44051">
    <property type="entry name" value="GLUTATHIONE S-TRANSFERASE-RELATED"/>
    <property type="match status" value="1"/>
</dbReference>
<keyword evidence="3" id="KW-1185">Reference proteome</keyword>
<dbReference type="Proteomes" id="UP000254925">
    <property type="component" value="Unassembled WGS sequence"/>
</dbReference>
<name>A0A370HMR7_9HYPH</name>
<dbReference type="InterPro" id="IPR036282">
    <property type="entry name" value="Glutathione-S-Trfase_C_sf"/>
</dbReference>
<dbReference type="SUPFAM" id="SSF47616">
    <property type="entry name" value="GST C-terminal domain-like"/>
    <property type="match status" value="1"/>
</dbReference>
<evidence type="ECO:0000313" key="2">
    <source>
        <dbReference type="EMBL" id="RDI59808.1"/>
    </source>
</evidence>
<dbReference type="InterPro" id="IPR036249">
    <property type="entry name" value="Thioredoxin-like_sf"/>
</dbReference>
<dbReference type="AlphaFoldDB" id="A0A370HMR7"/>
<evidence type="ECO:0000313" key="3">
    <source>
        <dbReference type="Proteomes" id="UP000254925"/>
    </source>
</evidence>
<dbReference type="CDD" id="cd03046">
    <property type="entry name" value="GST_N_GTT1_like"/>
    <property type="match status" value="1"/>
</dbReference>
<dbReference type="Gene3D" id="3.40.30.10">
    <property type="entry name" value="Glutaredoxin"/>
    <property type="match status" value="1"/>
</dbReference>
<dbReference type="SFLD" id="SFLDG00358">
    <property type="entry name" value="Main_(cytGST)"/>
    <property type="match status" value="1"/>
</dbReference>
<reference evidence="2 3" key="1">
    <citation type="submission" date="2018-07" db="EMBL/GenBank/DDBJ databases">
        <title>Genomic Encyclopedia of Type Strains, Phase IV (KMG-IV): sequencing the most valuable type-strain genomes for metagenomic binning, comparative biology and taxonomic classification.</title>
        <authorList>
            <person name="Goeker M."/>
        </authorList>
    </citation>
    <scope>NUCLEOTIDE SEQUENCE [LARGE SCALE GENOMIC DNA]</scope>
    <source>
        <strain evidence="2 3">DSM 14364</strain>
    </source>
</reference>
<protein>
    <submittedName>
        <fullName evidence="2">Glutathione S-transferase</fullName>
    </submittedName>
</protein>
<dbReference type="PANTHER" id="PTHR44051:SF21">
    <property type="entry name" value="GLUTATHIONE S-TRANSFERASE FAMILY PROTEIN"/>
    <property type="match status" value="1"/>
</dbReference>
<dbReference type="GO" id="GO:0016740">
    <property type="term" value="F:transferase activity"/>
    <property type="evidence" value="ECO:0007669"/>
    <property type="project" value="UniProtKB-KW"/>
</dbReference>
<dbReference type="Pfam" id="PF00043">
    <property type="entry name" value="GST_C"/>
    <property type="match status" value="1"/>
</dbReference>
<dbReference type="Pfam" id="PF13409">
    <property type="entry name" value="GST_N_2"/>
    <property type="match status" value="1"/>
</dbReference>
<feature type="domain" description="GST N-terminal" evidence="1">
    <location>
        <begin position="2"/>
        <end position="82"/>
    </location>
</feature>
<dbReference type="OrthoDB" id="5740960at2"/>